<gene>
    <name evidence="2" type="ORF">E2C06_26615</name>
</gene>
<keyword evidence="3" id="KW-1185">Reference proteome</keyword>
<organism evidence="2 3">
    <name type="scientific">Dankookia rubra</name>
    <dbReference type="NCBI Taxonomy" id="1442381"/>
    <lineage>
        <taxon>Bacteria</taxon>
        <taxon>Pseudomonadati</taxon>
        <taxon>Pseudomonadota</taxon>
        <taxon>Alphaproteobacteria</taxon>
        <taxon>Acetobacterales</taxon>
        <taxon>Roseomonadaceae</taxon>
        <taxon>Dankookia</taxon>
    </lineage>
</organism>
<dbReference type="InterPro" id="IPR000073">
    <property type="entry name" value="AB_hydrolase_1"/>
</dbReference>
<accession>A0A4R5QB22</accession>
<keyword evidence="2" id="KW-0378">Hydrolase</keyword>
<dbReference type="InterPro" id="IPR050228">
    <property type="entry name" value="Carboxylesterase_BioH"/>
</dbReference>
<dbReference type="InterPro" id="IPR029058">
    <property type="entry name" value="AB_hydrolase_fold"/>
</dbReference>
<dbReference type="EMBL" id="SMSJ01000061">
    <property type="protein sequence ID" value="TDH59561.1"/>
    <property type="molecule type" value="Genomic_DNA"/>
</dbReference>
<feature type="domain" description="AB hydrolase-1" evidence="1">
    <location>
        <begin position="22"/>
        <end position="263"/>
    </location>
</feature>
<reference evidence="2 3" key="1">
    <citation type="journal article" date="2016" name="J. Microbiol.">
        <title>Dankookia rubra gen. nov., sp. nov., an alphaproteobacterium isolated from sediment of a shallow stream.</title>
        <authorList>
            <person name="Kim W.H."/>
            <person name="Kim D.H."/>
            <person name="Kang K."/>
            <person name="Ahn T.Y."/>
        </authorList>
    </citation>
    <scope>NUCLEOTIDE SEQUENCE [LARGE SCALE GENOMIC DNA]</scope>
    <source>
        <strain evidence="2 3">JCM30602</strain>
    </source>
</reference>
<dbReference type="OrthoDB" id="9804723at2"/>
<dbReference type="RefSeq" id="WP_133291618.1">
    <property type="nucleotide sequence ID" value="NZ_SMSJ01000061.1"/>
</dbReference>
<evidence type="ECO:0000259" key="1">
    <source>
        <dbReference type="Pfam" id="PF12697"/>
    </source>
</evidence>
<evidence type="ECO:0000313" key="2">
    <source>
        <dbReference type="EMBL" id="TDH59561.1"/>
    </source>
</evidence>
<dbReference type="PANTHER" id="PTHR43194:SF5">
    <property type="entry name" value="PIMELOYL-[ACYL-CARRIER PROTEIN] METHYL ESTER ESTERASE"/>
    <property type="match status" value="1"/>
</dbReference>
<proteinExistence type="predicted"/>
<name>A0A4R5QB22_9PROT</name>
<evidence type="ECO:0000313" key="3">
    <source>
        <dbReference type="Proteomes" id="UP000295096"/>
    </source>
</evidence>
<sequence length="281" mass="30583">MQLLHVNGYDMAYVEQGSGAPLVLLHGAMCDLRYWATQMEAFGRRYRTIAPSLRHFWPERWDGIGDDFTIQQHTEDVAAFAAALGTGPVHLIGHSRGGHVAFRVAQHFPDRVRALILAEPGGELDATLAPEPPHPGMPAGIDIFGQAAERIRCGDIDGGVALFVDAVSGPGAWEALAERSRETMRENAYTLLGQVREQRPPFSRSDAEAIRAPTLLVGAERSPPTYARILGALGRTLWQAQRVTILGTSHAMNHGNPEAFNRAVLDFLDAQPPGSLTRSLP</sequence>
<dbReference type="Proteomes" id="UP000295096">
    <property type="component" value="Unassembled WGS sequence"/>
</dbReference>
<dbReference type="AlphaFoldDB" id="A0A4R5QB22"/>
<dbReference type="PANTHER" id="PTHR43194">
    <property type="entry name" value="HYDROLASE ALPHA/BETA FOLD FAMILY"/>
    <property type="match status" value="1"/>
</dbReference>
<dbReference type="Pfam" id="PF12697">
    <property type="entry name" value="Abhydrolase_6"/>
    <property type="match status" value="1"/>
</dbReference>
<protein>
    <submittedName>
        <fullName evidence="2">Alpha/beta hydrolase</fullName>
    </submittedName>
</protein>
<comment type="caution">
    <text evidence="2">The sequence shown here is derived from an EMBL/GenBank/DDBJ whole genome shotgun (WGS) entry which is preliminary data.</text>
</comment>
<dbReference type="GO" id="GO:0016787">
    <property type="term" value="F:hydrolase activity"/>
    <property type="evidence" value="ECO:0007669"/>
    <property type="project" value="UniProtKB-KW"/>
</dbReference>
<dbReference type="Gene3D" id="3.40.50.1820">
    <property type="entry name" value="alpha/beta hydrolase"/>
    <property type="match status" value="1"/>
</dbReference>
<dbReference type="SUPFAM" id="SSF53474">
    <property type="entry name" value="alpha/beta-Hydrolases"/>
    <property type="match status" value="1"/>
</dbReference>